<keyword evidence="5 8" id="KW-1133">Transmembrane helix</keyword>
<evidence type="ECO:0000256" key="1">
    <source>
        <dbReference type="ARBA" id="ARBA00004651"/>
    </source>
</evidence>
<sequence length="744" mass="87517">MFYLLFNYIITVLFLVIALQWHKVLKEFANCERLMLKDAYTKLTERVTRFNLAWRIRLIISGIMVLAFVEDFLNFYSAYQDNFVQMDYCNRTEISFWENFYIRDHPQVFQYVPVNLGSILFVEWINRCLRYTWTYLDLFIIAFSYAAQFRYTQIYQRLVSVEGTLYPATFWREIRTDYVAVSQLVAFLDEQFGHLILLSCANDMYFIATQLFNGFQRRPAFMTMVYFWYSLALLIFRTLCMLYIGSGVHVASMSPLNILRNVPSKYWGLDLQRLTDDVASGENTLSGKKFFYLKRQIILAMASTLVTYELVLMDQNAFHLSTNWHRHQFSTDNPSVMDSNPKIDDFWGAVRPIIFVAQLFTFFPVQGVFSRDPHKIRFQWMHWRTLYSLTFLVLAALIIIAQINHTVVSTASTSMITSVLYYILNFSGSVCFLIIATKWRTIMLNWKMYEEVFLHPPYLMKGRSLKFKVRMVGGGILLLAFVEDLLHVLSCCRTIEVYIERCDNSTPFWETFYTREHSKTFDYVPYSLPLAILLEFIHKVYLFVWTFMDVFISLVSIGLAMRFEQLFQRIEHLKGKLLPDSFWAEIRLDYTKISNLVIYMDGILSPMIMITSASNIFFITYQLYMSVQLDASTMTTFYYRVSLLFLILRTLVMLLTSSHVYVASRKPLEILRAVPMSSWSTSVQRFTNEILNIENALSGHKFFFLRRGIILAMAGTMITYELVMLSEVRHSDNTQFCDGGHRLY</sequence>
<dbReference type="PANTHER" id="PTHR21421:SF35">
    <property type="entry name" value="GUSTATORY RECEPTOR FOR SUGAR TASTE 64B-RELATED"/>
    <property type="match status" value="1"/>
</dbReference>
<feature type="transmembrane region" description="Helical" evidence="8">
    <location>
        <begin position="52"/>
        <end position="69"/>
    </location>
</feature>
<evidence type="ECO:0008006" key="11">
    <source>
        <dbReference type="Google" id="ProtNLM"/>
    </source>
</evidence>
<keyword evidence="7" id="KW-0675">Receptor</keyword>
<feature type="transmembrane region" description="Helical" evidence="8">
    <location>
        <begin position="225"/>
        <end position="245"/>
    </location>
</feature>
<dbReference type="GeneID" id="109416051"/>
<proteinExistence type="inferred from homology"/>
<dbReference type="EnsemblMetazoa" id="AALFPA23_007811.R10449">
    <property type="protein sequence ID" value="AALFPA23_007811.P10449"/>
    <property type="gene ID" value="AALFPA23_007811"/>
</dbReference>
<reference evidence="9" key="2">
    <citation type="submission" date="2025-05" db="UniProtKB">
        <authorList>
            <consortium name="EnsemblMetazoa"/>
        </authorList>
    </citation>
    <scope>IDENTIFICATION</scope>
    <source>
        <strain evidence="9">Foshan</strain>
    </source>
</reference>
<dbReference type="PANTHER" id="PTHR21421">
    <property type="entry name" value="GUSTATORY RECEPTOR"/>
    <property type="match status" value="1"/>
</dbReference>
<feature type="transmembrane region" description="Helical" evidence="8">
    <location>
        <begin position="704"/>
        <end position="723"/>
    </location>
</feature>
<feature type="transmembrane region" description="Helical" evidence="8">
    <location>
        <begin position="641"/>
        <end position="662"/>
    </location>
</feature>
<feature type="transmembrane region" description="Helical" evidence="8">
    <location>
        <begin position="540"/>
        <end position="561"/>
    </location>
</feature>
<evidence type="ECO:0000256" key="3">
    <source>
        <dbReference type="ARBA" id="ARBA00022475"/>
    </source>
</evidence>
<comment type="subcellular location">
    <subcellularLocation>
        <location evidence="1">Cell membrane</location>
        <topology evidence="1">Multi-pass membrane protein</topology>
    </subcellularLocation>
</comment>
<evidence type="ECO:0000256" key="5">
    <source>
        <dbReference type="ARBA" id="ARBA00022989"/>
    </source>
</evidence>
<accession>A0ABM1YC78</accession>
<evidence type="ECO:0000313" key="9">
    <source>
        <dbReference type="EnsemblMetazoa" id="AALFPA23_007811.P10449"/>
    </source>
</evidence>
<evidence type="ECO:0000256" key="7">
    <source>
        <dbReference type="ARBA" id="ARBA00023170"/>
    </source>
</evidence>
<dbReference type="RefSeq" id="XP_062713405.1">
    <property type="nucleotide sequence ID" value="XM_062857421.1"/>
</dbReference>
<evidence type="ECO:0000256" key="2">
    <source>
        <dbReference type="ARBA" id="ARBA00005327"/>
    </source>
</evidence>
<feature type="transmembrane region" description="Helical" evidence="8">
    <location>
        <begin position="6"/>
        <end position="25"/>
    </location>
</feature>
<comment type="similarity">
    <text evidence="2">Belongs to the insect chemoreceptor superfamily. Gustatory receptor (GR) family. Gr5a subfamily.</text>
</comment>
<keyword evidence="10" id="KW-1185">Reference proteome</keyword>
<keyword evidence="3" id="KW-1003">Cell membrane</keyword>
<dbReference type="Proteomes" id="UP000069940">
    <property type="component" value="Unassembled WGS sequence"/>
</dbReference>
<dbReference type="Pfam" id="PF06151">
    <property type="entry name" value="Trehalose_recp"/>
    <property type="match status" value="2"/>
</dbReference>
<feature type="transmembrane region" description="Helical" evidence="8">
    <location>
        <begin position="386"/>
        <end position="407"/>
    </location>
</feature>
<evidence type="ECO:0000256" key="8">
    <source>
        <dbReference type="SAM" id="Phobius"/>
    </source>
</evidence>
<name>A0ABM1YC78_AEDAL</name>
<evidence type="ECO:0000256" key="4">
    <source>
        <dbReference type="ARBA" id="ARBA00022692"/>
    </source>
</evidence>
<feature type="transmembrane region" description="Helical" evidence="8">
    <location>
        <begin position="346"/>
        <end position="365"/>
    </location>
</feature>
<keyword evidence="6 8" id="KW-0472">Membrane</keyword>
<feature type="transmembrane region" description="Helical" evidence="8">
    <location>
        <begin position="419"/>
        <end position="439"/>
    </location>
</feature>
<feature type="transmembrane region" description="Helical" evidence="8">
    <location>
        <begin position="596"/>
        <end position="621"/>
    </location>
</feature>
<organism evidence="9 10">
    <name type="scientific">Aedes albopictus</name>
    <name type="common">Asian tiger mosquito</name>
    <name type="synonym">Stegomyia albopicta</name>
    <dbReference type="NCBI Taxonomy" id="7160"/>
    <lineage>
        <taxon>Eukaryota</taxon>
        <taxon>Metazoa</taxon>
        <taxon>Ecdysozoa</taxon>
        <taxon>Arthropoda</taxon>
        <taxon>Hexapoda</taxon>
        <taxon>Insecta</taxon>
        <taxon>Pterygota</taxon>
        <taxon>Neoptera</taxon>
        <taxon>Endopterygota</taxon>
        <taxon>Diptera</taxon>
        <taxon>Nematocera</taxon>
        <taxon>Culicoidea</taxon>
        <taxon>Culicidae</taxon>
        <taxon>Culicinae</taxon>
        <taxon>Aedini</taxon>
        <taxon>Aedes</taxon>
        <taxon>Stegomyia</taxon>
    </lineage>
</organism>
<dbReference type="InterPro" id="IPR009318">
    <property type="entry name" value="Gustatory_rcpt"/>
</dbReference>
<reference evidence="10" key="1">
    <citation type="journal article" date="2015" name="Proc. Natl. Acad. Sci. U.S.A.">
        <title>Genome sequence of the Asian Tiger mosquito, Aedes albopictus, reveals insights into its biology, genetics, and evolution.</title>
        <authorList>
            <person name="Chen X.G."/>
            <person name="Jiang X."/>
            <person name="Gu J."/>
            <person name="Xu M."/>
            <person name="Wu Y."/>
            <person name="Deng Y."/>
            <person name="Zhang C."/>
            <person name="Bonizzoni M."/>
            <person name="Dermauw W."/>
            <person name="Vontas J."/>
            <person name="Armbruster P."/>
            <person name="Huang X."/>
            <person name="Yang Y."/>
            <person name="Zhang H."/>
            <person name="He W."/>
            <person name="Peng H."/>
            <person name="Liu Y."/>
            <person name="Wu K."/>
            <person name="Chen J."/>
            <person name="Lirakis M."/>
            <person name="Topalis P."/>
            <person name="Van Leeuwen T."/>
            <person name="Hall A.B."/>
            <person name="Jiang X."/>
            <person name="Thorpe C."/>
            <person name="Mueller R.L."/>
            <person name="Sun C."/>
            <person name="Waterhouse R.M."/>
            <person name="Yan G."/>
            <person name="Tu Z.J."/>
            <person name="Fang X."/>
            <person name="James A.A."/>
        </authorList>
    </citation>
    <scope>NUCLEOTIDE SEQUENCE [LARGE SCALE GENOMIC DNA]</scope>
    <source>
        <strain evidence="10">Foshan</strain>
    </source>
</reference>
<keyword evidence="4 8" id="KW-0812">Transmembrane</keyword>
<evidence type="ECO:0000313" key="10">
    <source>
        <dbReference type="Proteomes" id="UP000069940"/>
    </source>
</evidence>
<protein>
    <recommendedName>
        <fullName evidence="11">Gustatory receptor</fullName>
    </recommendedName>
</protein>
<evidence type="ECO:0000256" key="6">
    <source>
        <dbReference type="ARBA" id="ARBA00023136"/>
    </source>
</evidence>